<evidence type="ECO:0000256" key="2">
    <source>
        <dbReference type="SAM" id="SignalP"/>
    </source>
</evidence>
<dbReference type="Gene3D" id="1.10.238.10">
    <property type="entry name" value="EF-hand"/>
    <property type="match status" value="1"/>
</dbReference>
<keyword evidence="2" id="KW-0732">Signal</keyword>
<dbReference type="OrthoDB" id="74314at2759"/>
<evidence type="ECO:0000256" key="1">
    <source>
        <dbReference type="ARBA" id="ARBA00022837"/>
    </source>
</evidence>
<evidence type="ECO:0000313" key="5">
    <source>
        <dbReference type="Proteomes" id="UP000605970"/>
    </source>
</evidence>
<dbReference type="PROSITE" id="PS50222">
    <property type="entry name" value="EF_HAND_2"/>
    <property type="match status" value="2"/>
</dbReference>
<accession>A0A8S9ZVL2</accession>
<feature type="signal peptide" evidence="2">
    <location>
        <begin position="1"/>
        <end position="16"/>
    </location>
</feature>
<feature type="domain" description="EF-hand" evidence="3">
    <location>
        <begin position="69"/>
        <end position="97"/>
    </location>
</feature>
<dbReference type="SUPFAM" id="SSF47473">
    <property type="entry name" value="EF-hand"/>
    <property type="match status" value="1"/>
</dbReference>
<organism evidence="4 5">
    <name type="scientific">Meloidogyne graminicola</name>
    <dbReference type="NCBI Taxonomy" id="189291"/>
    <lineage>
        <taxon>Eukaryota</taxon>
        <taxon>Metazoa</taxon>
        <taxon>Ecdysozoa</taxon>
        <taxon>Nematoda</taxon>
        <taxon>Chromadorea</taxon>
        <taxon>Rhabditida</taxon>
        <taxon>Tylenchina</taxon>
        <taxon>Tylenchomorpha</taxon>
        <taxon>Tylenchoidea</taxon>
        <taxon>Meloidogynidae</taxon>
        <taxon>Meloidogyninae</taxon>
        <taxon>Meloidogyne</taxon>
    </lineage>
</organism>
<keyword evidence="5" id="KW-1185">Reference proteome</keyword>
<name>A0A8S9ZVL2_9BILA</name>
<dbReference type="AlphaFoldDB" id="A0A8S9ZVL2"/>
<dbReference type="PROSITE" id="PS00018">
    <property type="entry name" value="EF_HAND_1"/>
    <property type="match status" value="1"/>
</dbReference>
<dbReference type="EMBL" id="JABEBT010000018">
    <property type="protein sequence ID" value="KAF7637636.1"/>
    <property type="molecule type" value="Genomic_DNA"/>
</dbReference>
<reference evidence="4" key="1">
    <citation type="journal article" date="2020" name="Ecol. Evol.">
        <title>Genome structure and content of the rice root-knot nematode (Meloidogyne graminicola).</title>
        <authorList>
            <person name="Phan N.T."/>
            <person name="Danchin E.G.J."/>
            <person name="Klopp C."/>
            <person name="Perfus-Barbeoch L."/>
            <person name="Kozlowski D.K."/>
            <person name="Koutsovoulos G.D."/>
            <person name="Lopez-Roques C."/>
            <person name="Bouchez O."/>
            <person name="Zahm M."/>
            <person name="Besnard G."/>
            <person name="Bellafiore S."/>
        </authorList>
    </citation>
    <scope>NUCLEOTIDE SEQUENCE</scope>
    <source>
        <strain evidence="4">VN-18</strain>
    </source>
</reference>
<dbReference type="InterPro" id="IPR018247">
    <property type="entry name" value="EF_Hand_1_Ca_BS"/>
</dbReference>
<dbReference type="InterPro" id="IPR011992">
    <property type="entry name" value="EF-hand-dom_pair"/>
</dbReference>
<evidence type="ECO:0000259" key="3">
    <source>
        <dbReference type="PROSITE" id="PS50222"/>
    </source>
</evidence>
<dbReference type="InterPro" id="IPR002048">
    <property type="entry name" value="EF_hand_dom"/>
</dbReference>
<comment type="caution">
    <text evidence="4">The sequence shown here is derived from an EMBL/GenBank/DDBJ whole genome shotgun (WGS) entry which is preliminary data.</text>
</comment>
<dbReference type="Proteomes" id="UP000605970">
    <property type="component" value="Unassembled WGS sequence"/>
</dbReference>
<keyword evidence="1" id="KW-0106">Calcium</keyword>
<feature type="chain" id="PRO_5035898609" description="EF-hand domain-containing protein" evidence="2">
    <location>
        <begin position="17"/>
        <end position="183"/>
    </location>
</feature>
<gene>
    <name evidence="4" type="ORF">Mgra_00002893</name>
</gene>
<proteinExistence type="predicted"/>
<evidence type="ECO:0000313" key="4">
    <source>
        <dbReference type="EMBL" id="KAF7637636.1"/>
    </source>
</evidence>
<feature type="domain" description="EF-hand" evidence="3">
    <location>
        <begin position="18"/>
        <end position="47"/>
    </location>
</feature>
<sequence length="183" mass="21557">MNLFLIIFIFPLFIYGQDELFEKYDEDQNERLNPKEFNKLLNEKMKAISGKGKNNQNNEFIEDSLPNLEIFKGIDTNNDGEIDEDEFEAQRELFDFISRMPLMDELAGDDKNEELNEKEIVDRLVEENEKKGKENVNESNKCLNDGECSNNTMDEEKNFKENKIEDLFNFDIILHDILKITVL</sequence>
<protein>
    <recommendedName>
        <fullName evidence="3">EF-hand domain-containing protein</fullName>
    </recommendedName>
</protein>
<dbReference type="GO" id="GO:0005509">
    <property type="term" value="F:calcium ion binding"/>
    <property type="evidence" value="ECO:0007669"/>
    <property type="project" value="InterPro"/>
</dbReference>